<evidence type="ECO:0000259" key="7">
    <source>
        <dbReference type="Pfam" id="PF03045"/>
    </source>
</evidence>
<proteinExistence type="predicted"/>
<keyword evidence="4" id="KW-1015">Disulfide bond</keyword>
<name>A0A4U1ERX5_MONMO</name>
<dbReference type="EMBL" id="RWIC01000874">
    <property type="protein sequence ID" value="TKC39384.1"/>
    <property type="molecule type" value="Genomic_DNA"/>
</dbReference>
<evidence type="ECO:0000313" key="9">
    <source>
        <dbReference type="Proteomes" id="UP000308365"/>
    </source>
</evidence>
<dbReference type="InterPro" id="IPR004133">
    <property type="entry name" value="DAN_dom"/>
</dbReference>
<reference evidence="9" key="1">
    <citation type="journal article" date="2019" name="IScience">
        <title>Narwhal Genome Reveals Long-Term Low Genetic Diversity despite Current Large Abundance Size.</title>
        <authorList>
            <person name="Westbury M.V."/>
            <person name="Petersen B."/>
            <person name="Garde E."/>
            <person name="Heide-Jorgensen M.P."/>
            <person name="Lorenzen E.D."/>
        </authorList>
    </citation>
    <scope>NUCLEOTIDE SEQUENCE [LARGE SCALE GENOMIC DNA]</scope>
</reference>
<sequence>MILSQLTTLLSLLSGAWLPTGSGRPGPRGLPAQPQAAANETQSLGQGAPAFPVPSSALGSWKAFLGLQKTGQLGTGRMQHGQDVAITVSATGPTGSGPGDVLSRLGCMAVYLLNHLCFGHCSSFYIPVHPLQQLCACSHALGTCGPLSLPARVGPGGSGTARPGRRCEQCPIHAASQRHGNAPAPPAPRAGRSCQEDAMVTSGACPPRALVKGPGQQGALGGTLCL</sequence>
<keyword evidence="2" id="KW-0964">Secreted</keyword>
<evidence type="ECO:0000256" key="6">
    <source>
        <dbReference type="SAM" id="SignalP"/>
    </source>
</evidence>
<feature type="signal peptide" evidence="6">
    <location>
        <begin position="1"/>
        <end position="23"/>
    </location>
</feature>
<protein>
    <recommendedName>
        <fullName evidence="7">DAN domain-containing protein</fullName>
    </recommendedName>
</protein>
<feature type="compositionally biased region" description="Polar residues" evidence="5">
    <location>
        <begin position="36"/>
        <end position="45"/>
    </location>
</feature>
<feature type="domain" description="DAN" evidence="7">
    <location>
        <begin position="105"/>
        <end position="146"/>
    </location>
</feature>
<feature type="region of interest" description="Disordered" evidence="5">
    <location>
        <begin position="22"/>
        <end position="45"/>
    </location>
</feature>
<comment type="subcellular location">
    <subcellularLocation>
        <location evidence="1">Secreted</location>
    </subcellularLocation>
</comment>
<evidence type="ECO:0000256" key="5">
    <source>
        <dbReference type="SAM" id="MobiDB-lite"/>
    </source>
</evidence>
<dbReference type="Proteomes" id="UP000308365">
    <property type="component" value="Unassembled WGS sequence"/>
</dbReference>
<feature type="non-terminal residue" evidence="8">
    <location>
        <position position="226"/>
    </location>
</feature>
<evidence type="ECO:0000256" key="2">
    <source>
        <dbReference type="ARBA" id="ARBA00022525"/>
    </source>
</evidence>
<evidence type="ECO:0000313" key="8">
    <source>
        <dbReference type="EMBL" id="TKC39384.1"/>
    </source>
</evidence>
<evidence type="ECO:0000256" key="4">
    <source>
        <dbReference type="ARBA" id="ARBA00023157"/>
    </source>
</evidence>
<dbReference type="GO" id="GO:0005576">
    <property type="term" value="C:extracellular region"/>
    <property type="evidence" value="ECO:0007669"/>
    <property type="project" value="UniProtKB-SubCell"/>
</dbReference>
<comment type="caution">
    <text evidence="8">The sequence shown here is derived from an EMBL/GenBank/DDBJ whole genome shotgun (WGS) entry which is preliminary data.</text>
</comment>
<feature type="chain" id="PRO_5020807253" description="DAN domain-containing protein" evidence="6">
    <location>
        <begin position="24"/>
        <end position="226"/>
    </location>
</feature>
<organism evidence="8 9">
    <name type="scientific">Monodon monoceros</name>
    <name type="common">Narwhal</name>
    <name type="synonym">Ceratodon monodon</name>
    <dbReference type="NCBI Taxonomy" id="40151"/>
    <lineage>
        <taxon>Eukaryota</taxon>
        <taxon>Metazoa</taxon>
        <taxon>Chordata</taxon>
        <taxon>Craniata</taxon>
        <taxon>Vertebrata</taxon>
        <taxon>Euteleostomi</taxon>
        <taxon>Mammalia</taxon>
        <taxon>Eutheria</taxon>
        <taxon>Laurasiatheria</taxon>
        <taxon>Artiodactyla</taxon>
        <taxon>Whippomorpha</taxon>
        <taxon>Cetacea</taxon>
        <taxon>Odontoceti</taxon>
        <taxon>Monodontidae</taxon>
        <taxon>Monodon</taxon>
    </lineage>
</organism>
<evidence type="ECO:0000256" key="3">
    <source>
        <dbReference type="ARBA" id="ARBA00022729"/>
    </source>
</evidence>
<gene>
    <name evidence="8" type="ORF">EI555_002327</name>
</gene>
<accession>A0A4U1ERX5</accession>
<evidence type="ECO:0000256" key="1">
    <source>
        <dbReference type="ARBA" id="ARBA00004613"/>
    </source>
</evidence>
<keyword evidence="3 6" id="KW-0732">Signal</keyword>
<dbReference type="Pfam" id="PF03045">
    <property type="entry name" value="DAN"/>
    <property type="match status" value="1"/>
</dbReference>
<dbReference type="AlphaFoldDB" id="A0A4U1ERX5"/>